<dbReference type="InterPro" id="IPR032676">
    <property type="entry name" value="YkuD_2"/>
</dbReference>
<proteinExistence type="predicted"/>
<protein>
    <submittedName>
        <fullName evidence="1">L,D-transpeptidase-like protein</fullName>
    </submittedName>
</protein>
<sequence>MLKLRPILFIVITAGSIWHPALADRVDARSLSRAAPNADPRVVALAFDAMTCAIAQGFPTSRRLAVIDYSRPSTQRRLWVFDLNESALLHEEWVAHGRNSGENFARTFSNTAGSLATSLGLFQTRDAYEGQNGYSLRLSGLEPGVNDQAMSRAIVIHGAAYVNPDRLPSTGRLGRSWGCPAIRTAIAQPLINHLKDGQYVFAYYPDSQWLATSPYLRCASAHQQVFARAAR</sequence>
<dbReference type="EMBL" id="SNZH01000010">
    <property type="protein sequence ID" value="TDR41575.1"/>
    <property type="molecule type" value="Genomic_DNA"/>
</dbReference>
<dbReference type="Proteomes" id="UP000295293">
    <property type="component" value="Unassembled WGS sequence"/>
</dbReference>
<dbReference type="OrthoDB" id="9815195at2"/>
<dbReference type="AlphaFoldDB" id="A0A4R6YTM3"/>
<accession>A0A4R6YTM3</accession>
<reference evidence="1 2" key="1">
    <citation type="submission" date="2019-03" db="EMBL/GenBank/DDBJ databases">
        <title>Genomic Encyclopedia of Type Strains, Phase IV (KMG-IV): sequencing the most valuable type-strain genomes for metagenomic binning, comparative biology and taxonomic classification.</title>
        <authorList>
            <person name="Goeker M."/>
        </authorList>
    </citation>
    <scope>NUCLEOTIDE SEQUENCE [LARGE SCALE GENOMIC DNA]</scope>
    <source>
        <strain evidence="1 2">DSM 21667</strain>
    </source>
</reference>
<dbReference type="PANTHER" id="PTHR38477:SF1">
    <property type="entry name" value="MUREIN L,D-TRANSPEPTIDASE CATALYTIC DOMAIN FAMILY PROTEIN"/>
    <property type="match status" value="1"/>
</dbReference>
<dbReference type="PANTHER" id="PTHR38477">
    <property type="entry name" value="HYPOTHETICAL EXPORTED PROTEIN"/>
    <property type="match status" value="1"/>
</dbReference>
<name>A0A4R6YTM3_9GAMM</name>
<evidence type="ECO:0000313" key="2">
    <source>
        <dbReference type="Proteomes" id="UP000295293"/>
    </source>
</evidence>
<evidence type="ECO:0000313" key="1">
    <source>
        <dbReference type="EMBL" id="TDR41575.1"/>
    </source>
</evidence>
<keyword evidence="2" id="KW-1185">Reference proteome</keyword>
<organism evidence="1 2">
    <name type="scientific">Tahibacter aquaticus</name>
    <dbReference type="NCBI Taxonomy" id="520092"/>
    <lineage>
        <taxon>Bacteria</taxon>
        <taxon>Pseudomonadati</taxon>
        <taxon>Pseudomonadota</taxon>
        <taxon>Gammaproteobacteria</taxon>
        <taxon>Lysobacterales</taxon>
        <taxon>Rhodanobacteraceae</taxon>
        <taxon>Tahibacter</taxon>
    </lineage>
</organism>
<dbReference type="Pfam" id="PF13645">
    <property type="entry name" value="YkuD_2"/>
    <property type="match status" value="1"/>
</dbReference>
<comment type="caution">
    <text evidence="1">The sequence shown here is derived from an EMBL/GenBank/DDBJ whole genome shotgun (WGS) entry which is preliminary data.</text>
</comment>
<dbReference type="RefSeq" id="WP_133819657.1">
    <property type="nucleotide sequence ID" value="NZ_SNZH01000010.1"/>
</dbReference>
<gene>
    <name evidence="1" type="ORF">DFR29_11057</name>
</gene>